<dbReference type="InterPro" id="IPR014729">
    <property type="entry name" value="Rossmann-like_a/b/a_fold"/>
</dbReference>
<gene>
    <name evidence="4" type="primary">ttcA_1</name>
    <name evidence="4" type="ORF">MBFIL_09830</name>
</gene>
<dbReference type="InterPro" id="IPR035107">
    <property type="entry name" value="tRNA_thiolation_TtcA_Ctu1"/>
</dbReference>
<dbReference type="RefSeq" id="WP_066972066.1">
    <property type="nucleotide sequence ID" value="NZ_LWMT01000202.1"/>
</dbReference>
<dbReference type="GO" id="GO:0002144">
    <property type="term" value="C:cytosolic tRNA wobble base thiouridylase complex"/>
    <property type="evidence" value="ECO:0007669"/>
    <property type="project" value="TreeGrafter"/>
</dbReference>
<evidence type="ECO:0000313" key="5">
    <source>
        <dbReference type="Proteomes" id="UP000077066"/>
    </source>
</evidence>
<protein>
    <submittedName>
        <fullName evidence="4">tRNA 2-thiocytidine biosynthesis protein TtcA</fullName>
    </submittedName>
</protein>
<dbReference type="PANTHER" id="PTHR11807">
    <property type="entry name" value="ATPASES OF THE PP SUPERFAMILY-RELATED"/>
    <property type="match status" value="1"/>
</dbReference>
<keyword evidence="5" id="KW-1185">Reference proteome</keyword>
<evidence type="ECO:0000256" key="2">
    <source>
        <dbReference type="PIRSR" id="PIRSR004976-51"/>
    </source>
</evidence>
<keyword evidence="2" id="KW-0547">Nucleotide-binding</keyword>
<name>A0A166CEQ5_9EURY</name>
<feature type="binding site" evidence="2">
    <location>
        <position position="42"/>
    </location>
    <ligand>
        <name>ATP</name>
        <dbReference type="ChEBI" id="CHEBI:30616"/>
    </ligand>
</feature>
<dbReference type="GO" id="GO:0005524">
    <property type="term" value="F:ATP binding"/>
    <property type="evidence" value="ECO:0007669"/>
    <property type="project" value="UniProtKB-KW"/>
</dbReference>
<sequence>MSIIEKKEFNKKIFSNIKSVVKDYDLIEKGDLIAIALSGGKDSVLTLHALYWLQNSPDMPSFDLIAISVNEGIAHYRNHGLESAVSNARDLDIPLIEKSFNEEYDLDLDDIYMNFKSACIPCGVFRRTILNKTAREVGADKIATGHNLDDEIQSFLMSFSRADIFKFSKFGPKLDKIHPKLVPRIKPLWNTKEKDVGTWAILNNMDIHLNECPYSNLSLRSKIKTFLNDLDSNNPGTKIAIMESFKKMFLDIKASTANLNQCQKCGEPCSGDICKSCDIIDILKLNKGTD</sequence>
<evidence type="ECO:0000259" key="3">
    <source>
        <dbReference type="Pfam" id="PF01171"/>
    </source>
</evidence>
<proteinExistence type="predicted"/>
<feature type="binding site" evidence="2">
    <location>
        <position position="69"/>
    </location>
    <ligand>
        <name>ATP</name>
        <dbReference type="ChEBI" id="CHEBI:30616"/>
    </ligand>
</feature>
<dbReference type="Pfam" id="PF01171">
    <property type="entry name" value="ATP_bind_3"/>
    <property type="match status" value="1"/>
</dbReference>
<comment type="caution">
    <text evidence="4">The sequence shown here is derived from an EMBL/GenBank/DDBJ whole genome shotgun (WGS) entry which is preliminary data.</text>
</comment>
<dbReference type="GO" id="GO:0000049">
    <property type="term" value="F:tRNA binding"/>
    <property type="evidence" value="ECO:0007669"/>
    <property type="project" value="InterPro"/>
</dbReference>
<evidence type="ECO:0000313" key="4">
    <source>
        <dbReference type="EMBL" id="KZX13687.1"/>
    </source>
</evidence>
<dbReference type="PANTHER" id="PTHR11807:SF12">
    <property type="entry name" value="CYTOPLASMIC TRNA 2-THIOLATION PROTEIN 1"/>
    <property type="match status" value="1"/>
</dbReference>
<organism evidence="4 5">
    <name type="scientific">Methanobrevibacter filiformis</name>
    <dbReference type="NCBI Taxonomy" id="55758"/>
    <lineage>
        <taxon>Archaea</taxon>
        <taxon>Methanobacteriati</taxon>
        <taxon>Methanobacteriota</taxon>
        <taxon>Methanomada group</taxon>
        <taxon>Methanobacteria</taxon>
        <taxon>Methanobacteriales</taxon>
        <taxon>Methanobacteriaceae</taxon>
        <taxon>Methanobrevibacter</taxon>
    </lineage>
</organism>
<dbReference type="NCBIfam" id="TIGR00269">
    <property type="entry name" value="TIGR00269 family protein"/>
    <property type="match status" value="1"/>
</dbReference>
<reference evidence="4 5" key="1">
    <citation type="submission" date="2016-04" db="EMBL/GenBank/DDBJ databases">
        <title>Genome sequence of Methanobrevibacter filiformis DSM 11501.</title>
        <authorList>
            <person name="Poehlein A."/>
            <person name="Seedorf H."/>
            <person name="Daniel R."/>
        </authorList>
    </citation>
    <scope>NUCLEOTIDE SEQUENCE [LARGE SCALE GENOMIC DNA]</scope>
    <source>
        <strain evidence="4 5">DSM 11501</strain>
    </source>
</reference>
<feature type="binding site" evidence="2">
    <location>
        <begin position="36"/>
        <end position="38"/>
    </location>
    <ligand>
        <name>ATP</name>
        <dbReference type="ChEBI" id="CHEBI:30616"/>
    </ligand>
</feature>
<dbReference type="EMBL" id="LWMT01000202">
    <property type="protein sequence ID" value="KZX13687.1"/>
    <property type="molecule type" value="Genomic_DNA"/>
</dbReference>
<feature type="binding site" evidence="2">
    <location>
        <position position="145"/>
    </location>
    <ligand>
        <name>ATP</name>
        <dbReference type="ChEBI" id="CHEBI:30616"/>
    </ligand>
</feature>
<keyword evidence="2" id="KW-0067">ATP-binding</keyword>
<dbReference type="OrthoDB" id="33422at2157"/>
<keyword evidence="1" id="KW-0808">Transferase</keyword>
<dbReference type="Gene3D" id="3.40.50.620">
    <property type="entry name" value="HUPs"/>
    <property type="match status" value="1"/>
</dbReference>
<dbReference type="GO" id="GO:0002143">
    <property type="term" value="P:tRNA wobble position uridine thiolation"/>
    <property type="evidence" value="ECO:0007669"/>
    <property type="project" value="TreeGrafter"/>
</dbReference>
<dbReference type="Proteomes" id="UP000077066">
    <property type="component" value="Unassembled WGS sequence"/>
</dbReference>
<feature type="domain" description="tRNA(Ile)-lysidine/2-thiocytidine synthase N-terminal" evidence="3">
    <location>
        <begin position="33"/>
        <end position="165"/>
    </location>
</feature>
<accession>A0A166CEQ5</accession>
<feature type="binding site" evidence="2">
    <location>
        <position position="150"/>
    </location>
    <ligand>
        <name>ATP</name>
        <dbReference type="ChEBI" id="CHEBI:30616"/>
    </ligand>
</feature>
<dbReference type="AlphaFoldDB" id="A0A166CEQ5"/>
<dbReference type="STRING" id="55758.MBFIL_09830"/>
<dbReference type="InterPro" id="IPR000541">
    <property type="entry name" value="Ncs6/Tuc1/Ctu1"/>
</dbReference>
<dbReference type="InterPro" id="IPR011063">
    <property type="entry name" value="TilS/TtcA_N"/>
</dbReference>
<dbReference type="GO" id="GO:0016740">
    <property type="term" value="F:transferase activity"/>
    <property type="evidence" value="ECO:0007669"/>
    <property type="project" value="UniProtKB-KW"/>
</dbReference>
<dbReference type="SUPFAM" id="SSF52402">
    <property type="entry name" value="Adenine nucleotide alpha hydrolases-like"/>
    <property type="match status" value="1"/>
</dbReference>
<dbReference type="PIRSF" id="PIRSF004976">
    <property type="entry name" value="ATPase_YdaO"/>
    <property type="match status" value="1"/>
</dbReference>
<dbReference type="PATRIC" id="fig|55758.3.peg.1130"/>
<evidence type="ECO:0000256" key="1">
    <source>
        <dbReference type="ARBA" id="ARBA00022679"/>
    </source>
</evidence>